<comment type="function">
    <text evidence="1">Neddylation of cullins play an essential role in the regulation of SCF-type complexes activity.</text>
</comment>
<name>A0ABD3MUU6_9STRA</name>
<dbReference type="Proteomes" id="UP001530293">
    <property type="component" value="Unassembled WGS sequence"/>
</dbReference>
<dbReference type="PANTHER" id="PTHR12281">
    <property type="entry name" value="RP42 RELATED"/>
    <property type="match status" value="1"/>
</dbReference>
<reference evidence="4 5" key="1">
    <citation type="submission" date="2024-10" db="EMBL/GenBank/DDBJ databases">
        <title>Updated reference genomes for cyclostephanoid diatoms.</title>
        <authorList>
            <person name="Roberts W.R."/>
            <person name="Alverson A.J."/>
        </authorList>
    </citation>
    <scope>NUCLEOTIDE SEQUENCE [LARGE SCALE GENOMIC DNA]</scope>
    <source>
        <strain evidence="4 5">AJA232-27</strain>
    </source>
</reference>
<dbReference type="Pfam" id="PF03556">
    <property type="entry name" value="Cullin_binding"/>
    <property type="match status" value="1"/>
</dbReference>
<accession>A0ABD3MUU6</accession>
<protein>
    <recommendedName>
        <fullName evidence="1">Defective in cullin neddylation protein</fullName>
    </recommendedName>
</protein>
<sequence>MPGKKRKAAASASSAGSVAEGGTTTKIMWGSSSSSPTTSSSNNNSSRRTKASSVRRTGSGKNLALERSSSLSGNDSKAEKMFEEICDEDNPDAAGMEGICKLCEQLNLDPLEDVRVLVLLWKLGANKKPAEIQKDEWISGCRQLQLDSIDKFKKILPSLDTGFMEREEFADFYKVEFSHYFHVFCLFCFQFNRAGTHKTLDKDMVIALLNMCLTGGRISPHRLETFCNFLQATKDENYSKITLDQWRSFLDFSYEYPDADALKSYDESESAWPVLIDEYCEYMAKLEEKKK</sequence>
<feature type="compositionally biased region" description="Low complexity" evidence="2">
    <location>
        <begin position="9"/>
        <end position="46"/>
    </location>
</feature>
<dbReference type="AlphaFoldDB" id="A0ABD3MUU6"/>
<evidence type="ECO:0000256" key="2">
    <source>
        <dbReference type="SAM" id="MobiDB-lite"/>
    </source>
</evidence>
<organism evidence="4 5">
    <name type="scientific">Discostella pseudostelligera</name>
    <dbReference type="NCBI Taxonomy" id="259834"/>
    <lineage>
        <taxon>Eukaryota</taxon>
        <taxon>Sar</taxon>
        <taxon>Stramenopiles</taxon>
        <taxon>Ochrophyta</taxon>
        <taxon>Bacillariophyta</taxon>
        <taxon>Coscinodiscophyceae</taxon>
        <taxon>Thalassiosirophycidae</taxon>
        <taxon>Stephanodiscales</taxon>
        <taxon>Stephanodiscaceae</taxon>
        <taxon>Discostella</taxon>
    </lineage>
</organism>
<dbReference type="Gene3D" id="1.10.238.10">
    <property type="entry name" value="EF-hand"/>
    <property type="match status" value="1"/>
</dbReference>
<evidence type="ECO:0000313" key="4">
    <source>
        <dbReference type="EMBL" id="KAL3767734.1"/>
    </source>
</evidence>
<evidence type="ECO:0000256" key="1">
    <source>
        <dbReference type="RuleBase" id="RU410713"/>
    </source>
</evidence>
<dbReference type="InterPro" id="IPR014764">
    <property type="entry name" value="DCN-prot"/>
</dbReference>
<comment type="caution">
    <text evidence="4">The sequence shown here is derived from an EMBL/GenBank/DDBJ whole genome shotgun (WGS) entry which is preliminary data.</text>
</comment>
<dbReference type="PANTHER" id="PTHR12281:SF31">
    <property type="entry name" value="DCN1-LIKE PROTEIN 3"/>
    <property type="match status" value="1"/>
</dbReference>
<dbReference type="InterPro" id="IPR005176">
    <property type="entry name" value="PONY_dom"/>
</dbReference>
<dbReference type="PROSITE" id="PS51229">
    <property type="entry name" value="DCUN1"/>
    <property type="match status" value="1"/>
</dbReference>
<feature type="region of interest" description="Disordered" evidence="2">
    <location>
        <begin position="1"/>
        <end position="76"/>
    </location>
</feature>
<gene>
    <name evidence="4" type="ORF">ACHAWU_010358</name>
</gene>
<dbReference type="InterPro" id="IPR042460">
    <property type="entry name" value="DCN1-like_PONY"/>
</dbReference>
<proteinExistence type="predicted"/>
<dbReference type="EMBL" id="JALLBG020000073">
    <property type="protein sequence ID" value="KAL3767734.1"/>
    <property type="molecule type" value="Genomic_DNA"/>
</dbReference>
<evidence type="ECO:0000259" key="3">
    <source>
        <dbReference type="PROSITE" id="PS51229"/>
    </source>
</evidence>
<evidence type="ECO:0000313" key="5">
    <source>
        <dbReference type="Proteomes" id="UP001530293"/>
    </source>
</evidence>
<keyword evidence="5" id="KW-1185">Reference proteome</keyword>
<dbReference type="Gene3D" id="1.10.238.200">
    <property type="entry name" value="Cullin, PONY binding domain"/>
    <property type="match status" value="1"/>
</dbReference>
<feature type="domain" description="DCUN1" evidence="3">
    <location>
        <begin position="73"/>
        <end position="284"/>
    </location>
</feature>